<reference evidence="1" key="2">
    <citation type="journal article" date="2022" name="Microb. Genom.">
        <title>A chromosome-scale genome assembly of the tomato pathogen Cladosporium fulvum reveals a compartmentalized genome architecture and the presence of a dispensable chromosome.</title>
        <authorList>
            <person name="Zaccaron A.Z."/>
            <person name="Chen L.H."/>
            <person name="Samaras A."/>
            <person name="Stergiopoulos I."/>
        </authorList>
    </citation>
    <scope>NUCLEOTIDE SEQUENCE</scope>
    <source>
        <strain evidence="1">Race5_Kim</strain>
    </source>
</reference>
<dbReference type="Proteomes" id="UP000756132">
    <property type="component" value="Chromosome 1"/>
</dbReference>
<dbReference type="AlphaFoldDB" id="A0A9Q8P493"/>
<reference evidence="1" key="1">
    <citation type="submission" date="2021-12" db="EMBL/GenBank/DDBJ databases">
        <authorList>
            <person name="Zaccaron A."/>
            <person name="Stergiopoulos I."/>
        </authorList>
    </citation>
    <scope>NUCLEOTIDE SEQUENCE</scope>
    <source>
        <strain evidence="1">Race5_Kim</strain>
    </source>
</reference>
<dbReference type="RefSeq" id="XP_047756980.1">
    <property type="nucleotide sequence ID" value="XM_047900628.1"/>
</dbReference>
<dbReference type="KEGG" id="ffu:CLAFUR5_01480"/>
<name>A0A9Q8P493_PASFU</name>
<dbReference type="EMBL" id="CP090163">
    <property type="protein sequence ID" value="UJO12614.1"/>
    <property type="molecule type" value="Genomic_DNA"/>
</dbReference>
<sequence length="172" mass="18958">MGDSRLSVRACVMCQGSPCGKVPPELATLVRFVHAMEDATSPHVTLASVQYSRYLCERPGSLFKMIDYSRALFSAVLATSRETLPCKDYSAYTRQVMTILAGPESVDESRAHTVLSSPKTHRSSVSAHMRHMGPGGSIDYRQYLPELTRLWVCICDGMAQHALAYKASRRAG</sequence>
<evidence type="ECO:0000313" key="2">
    <source>
        <dbReference type="Proteomes" id="UP000756132"/>
    </source>
</evidence>
<protein>
    <submittedName>
        <fullName evidence="1">Uncharacterized protein</fullName>
    </submittedName>
</protein>
<keyword evidence="2" id="KW-1185">Reference proteome</keyword>
<organism evidence="1 2">
    <name type="scientific">Passalora fulva</name>
    <name type="common">Tomato leaf mold</name>
    <name type="synonym">Cladosporium fulvum</name>
    <dbReference type="NCBI Taxonomy" id="5499"/>
    <lineage>
        <taxon>Eukaryota</taxon>
        <taxon>Fungi</taxon>
        <taxon>Dikarya</taxon>
        <taxon>Ascomycota</taxon>
        <taxon>Pezizomycotina</taxon>
        <taxon>Dothideomycetes</taxon>
        <taxon>Dothideomycetidae</taxon>
        <taxon>Mycosphaerellales</taxon>
        <taxon>Mycosphaerellaceae</taxon>
        <taxon>Fulvia</taxon>
    </lineage>
</organism>
<gene>
    <name evidence="1" type="ORF">CLAFUR5_01480</name>
</gene>
<evidence type="ECO:0000313" key="1">
    <source>
        <dbReference type="EMBL" id="UJO12614.1"/>
    </source>
</evidence>
<proteinExistence type="predicted"/>
<dbReference type="GeneID" id="71981358"/>
<accession>A0A9Q8P493</accession>